<evidence type="ECO:0000313" key="7">
    <source>
        <dbReference type="EMBL" id="OXM15428.1"/>
    </source>
</evidence>
<keyword evidence="4" id="KW-1133">Transmembrane helix</keyword>
<dbReference type="RefSeq" id="WP_089522464.1">
    <property type="nucleotide sequence ID" value="NZ_NMUQ01000001.1"/>
</dbReference>
<keyword evidence="8" id="KW-1185">Reference proteome</keyword>
<gene>
    <name evidence="7" type="ORF">CGZ75_01410</name>
</gene>
<organism evidence="7 8">
    <name type="scientific">Paenibacillus herberti</name>
    <dbReference type="NCBI Taxonomy" id="1619309"/>
    <lineage>
        <taxon>Bacteria</taxon>
        <taxon>Bacillati</taxon>
        <taxon>Bacillota</taxon>
        <taxon>Bacilli</taxon>
        <taxon>Bacillales</taxon>
        <taxon>Paenibacillaceae</taxon>
        <taxon>Paenibacillus</taxon>
    </lineage>
</organism>
<comment type="caution">
    <text evidence="7">The sequence shown here is derived from an EMBL/GenBank/DDBJ whole genome shotgun (WGS) entry which is preliminary data.</text>
</comment>
<dbReference type="PANTHER" id="PTHR30627:SF24">
    <property type="entry name" value="PENICILLIN-BINDING PROTEIN 4B"/>
    <property type="match status" value="1"/>
</dbReference>
<evidence type="ECO:0000313" key="8">
    <source>
        <dbReference type="Proteomes" id="UP000215145"/>
    </source>
</evidence>
<dbReference type="SUPFAM" id="SSF56519">
    <property type="entry name" value="Penicillin binding protein dimerisation domain"/>
    <property type="match status" value="1"/>
</dbReference>
<dbReference type="Gene3D" id="3.40.710.10">
    <property type="entry name" value="DD-peptidase/beta-lactamase superfamily"/>
    <property type="match status" value="1"/>
</dbReference>
<dbReference type="PANTHER" id="PTHR30627">
    <property type="entry name" value="PEPTIDOGLYCAN D,D-TRANSPEPTIDASE"/>
    <property type="match status" value="1"/>
</dbReference>
<evidence type="ECO:0000259" key="5">
    <source>
        <dbReference type="Pfam" id="PF00905"/>
    </source>
</evidence>
<dbReference type="Proteomes" id="UP000215145">
    <property type="component" value="Unassembled WGS sequence"/>
</dbReference>
<dbReference type="GO" id="GO:0008658">
    <property type="term" value="F:penicillin binding"/>
    <property type="evidence" value="ECO:0007669"/>
    <property type="project" value="InterPro"/>
</dbReference>
<dbReference type="GO" id="GO:0005886">
    <property type="term" value="C:plasma membrane"/>
    <property type="evidence" value="ECO:0007669"/>
    <property type="project" value="TreeGrafter"/>
</dbReference>
<evidence type="ECO:0000256" key="4">
    <source>
        <dbReference type="SAM" id="Phobius"/>
    </source>
</evidence>
<comment type="subcellular location">
    <subcellularLocation>
        <location evidence="1">Membrane</location>
    </subcellularLocation>
</comment>
<dbReference type="GO" id="GO:0071555">
    <property type="term" value="P:cell wall organization"/>
    <property type="evidence" value="ECO:0007669"/>
    <property type="project" value="TreeGrafter"/>
</dbReference>
<dbReference type="Pfam" id="PF00905">
    <property type="entry name" value="Transpeptidase"/>
    <property type="match status" value="1"/>
</dbReference>
<dbReference type="InterPro" id="IPR005311">
    <property type="entry name" value="PBP_dimer"/>
</dbReference>
<evidence type="ECO:0000256" key="3">
    <source>
        <dbReference type="ARBA" id="ARBA00023136"/>
    </source>
</evidence>
<feature type="domain" description="Penicillin-binding protein dimerisation" evidence="6">
    <location>
        <begin position="59"/>
        <end position="230"/>
    </location>
</feature>
<keyword evidence="3 4" id="KW-0472">Membrane</keyword>
<dbReference type="AlphaFoldDB" id="A0A229P007"/>
<evidence type="ECO:0000259" key="6">
    <source>
        <dbReference type="Pfam" id="PF03717"/>
    </source>
</evidence>
<sequence length="613" mass="65493">MRITRLRIIGAVVSVLLTAAIIRLAWLMFMPWETAHQGKAAIGRPVVQQRSHRLLLDTGRGDFVDRNGLALTGFSYEALAIFPYPQGGKPRGSGRDLNALARIMGISRQQLQQKLDGAQSPEFWLEAGSSMPHQLSAAQLKELSSLKLEGVAVLPYRSHTDEFGLHIQAIGYISENPQRMADHYNKQLNNGKATLREKTGGGGLEMSLDTLLRGTGPVYASSWTDAAGNPLKGLGLTMNRPSNPMYPLRVETTLSLPLQAELERQALAAGLGKGAIVVLDARTADILATVSLPVMKDVASPELFYDGAANRAVRAYTPGSIFKLVTEAAALEAGVADEDEVFHCDGEYGHYGLSCWKEGGHGAITLREGLAQSCNIVFAALAEKLQPQQLERTADKLGLGRRIGWNLPKGDHEGALKGPLRLLWEEESGGVFAKDTIGPNQNLRTSGALARTGIGQQDVLLTPLQGANLIVTLLHNGKVAEPRLVTGIRYANGQKLAGLGRHVSLSAYGQISPSTATALRKGMEEVVTAGTGQRLQGKAWKLAGKSGTAQTGAAGTGNHQWFIGYGPVSTPRYAVAVIAENRPEGSANLAAKVFGGVMETLAAWEASETDRLP</sequence>
<dbReference type="InterPro" id="IPR036138">
    <property type="entry name" value="PBP_dimer_sf"/>
</dbReference>
<dbReference type="EMBL" id="NMUQ01000001">
    <property type="protein sequence ID" value="OXM15428.1"/>
    <property type="molecule type" value="Genomic_DNA"/>
</dbReference>
<dbReference type="InterPro" id="IPR050515">
    <property type="entry name" value="Beta-lactam/transpept"/>
</dbReference>
<keyword evidence="4" id="KW-0812">Transmembrane</keyword>
<proteinExistence type="inferred from homology"/>
<accession>A0A229P007</accession>
<dbReference type="Pfam" id="PF03717">
    <property type="entry name" value="PBP_dimer"/>
    <property type="match status" value="1"/>
</dbReference>
<dbReference type="OrthoDB" id="2985542at2"/>
<dbReference type="InterPro" id="IPR012338">
    <property type="entry name" value="Beta-lactam/transpept-like"/>
</dbReference>
<dbReference type="InterPro" id="IPR001460">
    <property type="entry name" value="PCN-bd_Tpept"/>
</dbReference>
<reference evidence="7 8" key="1">
    <citation type="submission" date="2017-07" db="EMBL/GenBank/DDBJ databases">
        <title>Paenibacillus herberti R33 genome sequencing and assembly.</title>
        <authorList>
            <person name="Su W."/>
        </authorList>
    </citation>
    <scope>NUCLEOTIDE SEQUENCE [LARGE SCALE GENOMIC DNA]</scope>
    <source>
        <strain evidence="7 8">R33</strain>
    </source>
</reference>
<feature type="domain" description="Penicillin-binding protein transpeptidase" evidence="5">
    <location>
        <begin position="274"/>
        <end position="599"/>
    </location>
</feature>
<dbReference type="SUPFAM" id="SSF56601">
    <property type="entry name" value="beta-lactamase/transpeptidase-like"/>
    <property type="match status" value="1"/>
</dbReference>
<protein>
    <submittedName>
        <fullName evidence="7">Penicillin-binding protein</fullName>
    </submittedName>
</protein>
<feature type="transmembrane region" description="Helical" evidence="4">
    <location>
        <begin position="7"/>
        <end position="29"/>
    </location>
</feature>
<dbReference type="Gene3D" id="3.90.1310.10">
    <property type="entry name" value="Penicillin-binding protein 2a (Domain 2)"/>
    <property type="match status" value="1"/>
</dbReference>
<name>A0A229P007_9BACL</name>
<dbReference type="GO" id="GO:0071972">
    <property type="term" value="F:peptidoglycan L,D-transpeptidase activity"/>
    <property type="evidence" value="ECO:0007669"/>
    <property type="project" value="TreeGrafter"/>
</dbReference>
<evidence type="ECO:0000256" key="2">
    <source>
        <dbReference type="ARBA" id="ARBA00007171"/>
    </source>
</evidence>
<evidence type="ECO:0000256" key="1">
    <source>
        <dbReference type="ARBA" id="ARBA00004370"/>
    </source>
</evidence>
<comment type="similarity">
    <text evidence="2">Belongs to the transpeptidase family.</text>
</comment>